<dbReference type="InterPro" id="IPR006002">
    <property type="entry name" value="Gluconate_kinase"/>
</dbReference>
<dbReference type="PANTHER" id="PTHR43095:SF2">
    <property type="entry name" value="GLUCONOKINASE"/>
    <property type="match status" value="1"/>
</dbReference>
<evidence type="ECO:0000313" key="7">
    <source>
        <dbReference type="EMBL" id="MCY9596764.1"/>
    </source>
</evidence>
<dbReference type="RefSeq" id="WP_042227325.1">
    <property type="nucleotide sequence ID" value="NZ_CP026520.1"/>
</dbReference>
<gene>
    <name evidence="8" type="primary">gntK</name>
    <name evidence="7" type="ORF">M5X16_13365</name>
    <name evidence="8" type="ORF">PC41400_20540</name>
</gene>
<evidence type="ECO:0000256" key="1">
    <source>
        <dbReference type="ARBA" id="ARBA00009156"/>
    </source>
</evidence>
<dbReference type="KEGG" id="pchi:PC41400_20540"/>
<evidence type="ECO:0000259" key="5">
    <source>
        <dbReference type="Pfam" id="PF00370"/>
    </source>
</evidence>
<dbReference type="Pfam" id="PF02782">
    <property type="entry name" value="FGGY_C"/>
    <property type="match status" value="1"/>
</dbReference>
<dbReference type="InterPro" id="IPR050406">
    <property type="entry name" value="FGGY_Carb_Kinase"/>
</dbReference>
<evidence type="ECO:0000313" key="8">
    <source>
        <dbReference type="EMBL" id="QAV19915.1"/>
    </source>
</evidence>
<evidence type="ECO:0000259" key="6">
    <source>
        <dbReference type="Pfam" id="PF02782"/>
    </source>
</evidence>
<sequence length="518" mass="56468">MNSMTRYMIGVDIGTTSTKAVLFEENGKVVAKAGGGYPLYTPTSSTAEQDPDEIFQAVLKSVRGVMDQARVLPGEVLFVSFSSAMHSVLPVDPEGKPLMRCMTWADNRSAEWSGRLKKDLGGHELYLRTGTPVHPMSPLTKLMWLRHDHPEIFGKTAKFISIKEYVFAKLFGTYLVDHSVASSTGLFNLQALDWDAQALELAGITPDRLSRPVPTTHVVEGLSASYAAEMGLAPSTPFVVGASDGVLSNLGVNAIEPGVVAATIGTSGAIRTVVDRPVTDPKGRIFCYALTESYWVIGGPVNNGGMLFRWVRDEFAASEVEAAKRLGIDSYDLLTQIAGQVRPGSDGLLFHPYLSGERAPLWNPDARGSFFGLTLHHKKEHMIRAVLEGVIFNLYTVLLAMEEKIGRPARIHATGGFARSALWRQMMADIFDQEVVIPESIESSCLGAAVLGLYATGRVDSLGVVSGMIGATHKHEPDKANARIYHKLLPIFIGLSRKLEEEYSAIAAFQQEVFKDRN</sequence>
<dbReference type="Pfam" id="PF00370">
    <property type="entry name" value="FGGY_N"/>
    <property type="match status" value="1"/>
</dbReference>
<dbReference type="Proteomes" id="UP000288943">
    <property type="component" value="Chromosome"/>
</dbReference>
<feature type="domain" description="Carbohydrate kinase FGGY N-terminal" evidence="5">
    <location>
        <begin position="7"/>
        <end position="251"/>
    </location>
</feature>
<accession>A0A410WZN4</accession>
<dbReference type="AlphaFoldDB" id="A0A410WZN4"/>
<comment type="similarity">
    <text evidence="1 4">Belongs to the FGGY kinase family.</text>
</comment>
<dbReference type="EMBL" id="CP026520">
    <property type="protein sequence ID" value="QAV19915.1"/>
    <property type="molecule type" value="Genomic_DNA"/>
</dbReference>
<protein>
    <submittedName>
        <fullName evidence="8">Gluconokinase</fullName>
        <ecNumber evidence="7">2.7.1.12</ecNumber>
    </submittedName>
</protein>
<evidence type="ECO:0000313" key="10">
    <source>
        <dbReference type="Proteomes" id="UP001527202"/>
    </source>
</evidence>
<dbReference type="PIRSF" id="PIRSF000538">
    <property type="entry name" value="GlpK"/>
    <property type="match status" value="1"/>
</dbReference>
<reference evidence="8 9" key="1">
    <citation type="submission" date="2018-01" db="EMBL/GenBank/DDBJ databases">
        <title>The whole genome sequencing and assembly of Paenibacillus chitinolyticus KCCM 41400 strain.</title>
        <authorList>
            <person name="Kim J.-Y."/>
            <person name="Park M.-K."/>
            <person name="Lee Y.-J."/>
            <person name="Yi H."/>
            <person name="Bahn Y.-S."/>
            <person name="Kim J.F."/>
            <person name="Lee D.-W."/>
        </authorList>
    </citation>
    <scope>NUCLEOTIDE SEQUENCE [LARGE SCALE GENOMIC DNA]</scope>
    <source>
        <strain evidence="8 9">KCCM 41400</strain>
    </source>
</reference>
<dbReference type="InterPro" id="IPR000577">
    <property type="entry name" value="Carb_kinase_FGGY"/>
</dbReference>
<dbReference type="GO" id="GO:0019521">
    <property type="term" value="P:D-gluconate metabolic process"/>
    <property type="evidence" value="ECO:0007669"/>
    <property type="project" value="InterPro"/>
</dbReference>
<dbReference type="EC" id="2.7.1.12" evidence="7"/>
<keyword evidence="10" id="KW-1185">Reference proteome</keyword>
<evidence type="ECO:0000256" key="3">
    <source>
        <dbReference type="ARBA" id="ARBA00022777"/>
    </source>
</evidence>
<dbReference type="CDD" id="cd07770">
    <property type="entry name" value="ASKHA_NBD_FGGY_GntK"/>
    <property type="match status" value="1"/>
</dbReference>
<dbReference type="OrthoDB" id="9805576at2"/>
<dbReference type="GeneID" id="95377184"/>
<dbReference type="GO" id="GO:0046316">
    <property type="term" value="F:gluconokinase activity"/>
    <property type="evidence" value="ECO:0007669"/>
    <property type="project" value="UniProtKB-EC"/>
</dbReference>
<name>A0A410WZN4_9BACL</name>
<dbReference type="Gene3D" id="3.30.420.40">
    <property type="match status" value="2"/>
</dbReference>
<dbReference type="PROSITE" id="PS00445">
    <property type="entry name" value="FGGY_KINASES_2"/>
    <property type="match status" value="1"/>
</dbReference>
<dbReference type="SUPFAM" id="SSF53067">
    <property type="entry name" value="Actin-like ATPase domain"/>
    <property type="match status" value="2"/>
</dbReference>
<dbReference type="InterPro" id="IPR043129">
    <property type="entry name" value="ATPase_NBD"/>
</dbReference>
<dbReference type="InterPro" id="IPR018483">
    <property type="entry name" value="Carb_kinase_FGGY_CS"/>
</dbReference>
<dbReference type="InterPro" id="IPR018484">
    <property type="entry name" value="FGGY_N"/>
</dbReference>
<dbReference type="PANTHER" id="PTHR43095">
    <property type="entry name" value="SUGAR KINASE"/>
    <property type="match status" value="1"/>
</dbReference>
<keyword evidence="2 4" id="KW-0808">Transferase</keyword>
<keyword evidence="3 4" id="KW-0418">Kinase</keyword>
<evidence type="ECO:0000256" key="2">
    <source>
        <dbReference type="ARBA" id="ARBA00022679"/>
    </source>
</evidence>
<proteinExistence type="inferred from homology"/>
<dbReference type="InterPro" id="IPR018485">
    <property type="entry name" value="FGGY_C"/>
</dbReference>
<evidence type="ECO:0000256" key="4">
    <source>
        <dbReference type="RuleBase" id="RU003733"/>
    </source>
</evidence>
<reference evidence="7 10" key="2">
    <citation type="submission" date="2022-05" db="EMBL/GenBank/DDBJ databases">
        <title>Genome Sequencing of Bee-Associated Microbes.</title>
        <authorList>
            <person name="Dunlap C."/>
        </authorList>
    </citation>
    <scope>NUCLEOTIDE SEQUENCE [LARGE SCALE GENOMIC DNA]</scope>
    <source>
        <strain evidence="7 10">NRRL B-23120</strain>
    </source>
</reference>
<organism evidence="8 9">
    <name type="scientific">Paenibacillus chitinolyticus</name>
    <dbReference type="NCBI Taxonomy" id="79263"/>
    <lineage>
        <taxon>Bacteria</taxon>
        <taxon>Bacillati</taxon>
        <taxon>Bacillota</taxon>
        <taxon>Bacilli</taxon>
        <taxon>Bacillales</taxon>
        <taxon>Paenibacillaceae</taxon>
        <taxon>Paenibacillus</taxon>
    </lineage>
</organism>
<feature type="domain" description="Carbohydrate kinase FGGY C-terminal" evidence="6">
    <location>
        <begin position="261"/>
        <end position="455"/>
    </location>
</feature>
<dbReference type="Proteomes" id="UP001527202">
    <property type="component" value="Unassembled WGS sequence"/>
</dbReference>
<dbReference type="NCBIfam" id="TIGR01314">
    <property type="entry name" value="gntK_FGGY"/>
    <property type="match status" value="1"/>
</dbReference>
<dbReference type="EMBL" id="JAMDMJ010000015">
    <property type="protein sequence ID" value="MCY9596764.1"/>
    <property type="molecule type" value="Genomic_DNA"/>
</dbReference>
<evidence type="ECO:0000313" key="9">
    <source>
        <dbReference type="Proteomes" id="UP000288943"/>
    </source>
</evidence>